<evidence type="ECO:0000256" key="2">
    <source>
        <dbReference type="ARBA" id="ARBA00022448"/>
    </source>
</evidence>
<dbReference type="GO" id="GO:0005886">
    <property type="term" value="C:plasma membrane"/>
    <property type="evidence" value="ECO:0007669"/>
    <property type="project" value="UniProtKB-SubCell"/>
</dbReference>
<evidence type="ECO:0000256" key="1">
    <source>
        <dbReference type="ARBA" id="ARBA00004429"/>
    </source>
</evidence>
<evidence type="ECO:0000313" key="10">
    <source>
        <dbReference type="EMBL" id="TMI74560.1"/>
    </source>
</evidence>
<feature type="transmembrane region" description="Helical" evidence="8">
    <location>
        <begin position="113"/>
        <end position="135"/>
    </location>
</feature>
<gene>
    <name evidence="10" type="ORF">E6H05_08025</name>
</gene>
<proteinExistence type="inferred from homology"/>
<sequence>MNRTWAMGGTPGRWLLAVGFFGVASLVLIIPLIVGVLWSLVNPDVGWFPPAIVPSSLSLANWRAMLSVPEIGQAFVMSFLIAPIVTLLCAALALPTGYALGRRQLRARRTIELLVLAPIILPGIVLATGLGSMFIRLGLSHTVTGVVLVQTVVLLPFMIRIVAATFEGVPQDLIDAARNLGASPWPLARDVLIPLVRPGLFAGGLFTFIGSLEEFVLTFIVGMPYVQTLPVLLWAYLGGRSSIFTYAAVVTMVLLVPTIVLMFVAERTLKQEYLAAGFGKV</sequence>
<dbReference type="PANTHER" id="PTHR43357:SF4">
    <property type="entry name" value="INNER MEMBRANE ABC TRANSPORTER PERMEASE PROTEIN YDCV"/>
    <property type="match status" value="1"/>
</dbReference>
<evidence type="ECO:0000256" key="3">
    <source>
        <dbReference type="ARBA" id="ARBA00022475"/>
    </source>
</evidence>
<protein>
    <submittedName>
        <fullName evidence="10">ABC transporter permease</fullName>
    </submittedName>
</protein>
<dbReference type="PANTHER" id="PTHR43357">
    <property type="entry name" value="INNER MEMBRANE ABC TRANSPORTER PERMEASE PROTEIN YDCV"/>
    <property type="match status" value="1"/>
</dbReference>
<dbReference type="CDD" id="cd06261">
    <property type="entry name" value="TM_PBP2"/>
    <property type="match status" value="1"/>
</dbReference>
<dbReference type="EMBL" id="VBAP01000056">
    <property type="protein sequence ID" value="TMI74560.1"/>
    <property type="molecule type" value="Genomic_DNA"/>
</dbReference>
<reference evidence="10 11" key="1">
    <citation type="journal article" date="2019" name="Nat. Microbiol.">
        <title>Mediterranean grassland soil C-N compound turnover is dependent on rainfall and depth, and is mediated by genomically divergent microorganisms.</title>
        <authorList>
            <person name="Diamond S."/>
            <person name="Andeer P.F."/>
            <person name="Li Z."/>
            <person name="Crits-Christoph A."/>
            <person name="Burstein D."/>
            <person name="Anantharaman K."/>
            <person name="Lane K.R."/>
            <person name="Thomas B.C."/>
            <person name="Pan C."/>
            <person name="Northen T.R."/>
            <person name="Banfield J.F."/>
        </authorList>
    </citation>
    <scope>NUCLEOTIDE SEQUENCE [LARGE SCALE GENOMIC DNA]</scope>
    <source>
        <strain evidence="10">NP_8</strain>
    </source>
</reference>
<feature type="transmembrane region" description="Helical" evidence="8">
    <location>
        <begin position="75"/>
        <end position="101"/>
    </location>
</feature>
<evidence type="ECO:0000256" key="6">
    <source>
        <dbReference type="ARBA" id="ARBA00022989"/>
    </source>
</evidence>
<comment type="caution">
    <text evidence="10">The sequence shown here is derived from an EMBL/GenBank/DDBJ whole genome shotgun (WGS) entry which is preliminary data.</text>
</comment>
<dbReference type="PROSITE" id="PS50928">
    <property type="entry name" value="ABC_TM1"/>
    <property type="match status" value="1"/>
</dbReference>
<evidence type="ECO:0000256" key="8">
    <source>
        <dbReference type="RuleBase" id="RU363032"/>
    </source>
</evidence>
<dbReference type="Proteomes" id="UP000318834">
    <property type="component" value="Unassembled WGS sequence"/>
</dbReference>
<dbReference type="GO" id="GO:0055085">
    <property type="term" value="P:transmembrane transport"/>
    <property type="evidence" value="ECO:0007669"/>
    <property type="project" value="InterPro"/>
</dbReference>
<keyword evidence="6 8" id="KW-1133">Transmembrane helix</keyword>
<dbReference type="InterPro" id="IPR000515">
    <property type="entry name" value="MetI-like"/>
</dbReference>
<feature type="transmembrane region" description="Helical" evidence="8">
    <location>
        <begin position="215"/>
        <end position="236"/>
    </location>
</feature>
<accession>A0A537ITF1</accession>
<comment type="subcellular location">
    <subcellularLocation>
        <location evidence="1">Cell inner membrane</location>
        <topology evidence="1">Multi-pass membrane protein</topology>
    </subcellularLocation>
    <subcellularLocation>
        <location evidence="8">Cell membrane</location>
        <topology evidence="8">Multi-pass membrane protein</topology>
    </subcellularLocation>
</comment>
<keyword evidence="7 8" id="KW-0472">Membrane</keyword>
<feature type="transmembrane region" description="Helical" evidence="8">
    <location>
        <begin position="12"/>
        <end position="41"/>
    </location>
</feature>
<evidence type="ECO:0000313" key="11">
    <source>
        <dbReference type="Proteomes" id="UP000318834"/>
    </source>
</evidence>
<keyword evidence="2 8" id="KW-0813">Transport</keyword>
<dbReference type="Pfam" id="PF00528">
    <property type="entry name" value="BPD_transp_1"/>
    <property type="match status" value="1"/>
</dbReference>
<organism evidence="10 11">
    <name type="scientific">Candidatus Segetimicrobium genomatis</name>
    <dbReference type="NCBI Taxonomy" id="2569760"/>
    <lineage>
        <taxon>Bacteria</taxon>
        <taxon>Bacillati</taxon>
        <taxon>Candidatus Sysuimicrobiota</taxon>
        <taxon>Candidatus Sysuimicrobiia</taxon>
        <taxon>Candidatus Sysuimicrobiales</taxon>
        <taxon>Candidatus Segetimicrobiaceae</taxon>
        <taxon>Candidatus Segetimicrobium</taxon>
    </lineage>
</organism>
<dbReference type="AlphaFoldDB" id="A0A537ITF1"/>
<evidence type="ECO:0000256" key="5">
    <source>
        <dbReference type="ARBA" id="ARBA00022692"/>
    </source>
</evidence>
<evidence type="ECO:0000256" key="4">
    <source>
        <dbReference type="ARBA" id="ARBA00022519"/>
    </source>
</evidence>
<evidence type="ECO:0000256" key="7">
    <source>
        <dbReference type="ARBA" id="ARBA00023136"/>
    </source>
</evidence>
<keyword evidence="4" id="KW-0997">Cell inner membrane</keyword>
<name>A0A537ITF1_9BACT</name>
<keyword evidence="5 8" id="KW-0812">Transmembrane</keyword>
<keyword evidence="3" id="KW-1003">Cell membrane</keyword>
<feature type="domain" description="ABC transmembrane type-1" evidence="9">
    <location>
        <begin position="75"/>
        <end position="265"/>
    </location>
</feature>
<evidence type="ECO:0000259" key="9">
    <source>
        <dbReference type="PROSITE" id="PS50928"/>
    </source>
</evidence>
<dbReference type="Gene3D" id="1.10.3720.10">
    <property type="entry name" value="MetI-like"/>
    <property type="match status" value="1"/>
</dbReference>
<feature type="transmembrane region" description="Helical" evidence="8">
    <location>
        <begin position="243"/>
        <end position="265"/>
    </location>
</feature>
<dbReference type="InterPro" id="IPR035906">
    <property type="entry name" value="MetI-like_sf"/>
</dbReference>
<comment type="similarity">
    <text evidence="8">Belongs to the binding-protein-dependent transport system permease family.</text>
</comment>
<dbReference type="SUPFAM" id="SSF161098">
    <property type="entry name" value="MetI-like"/>
    <property type="match status" value="1"/>
</dbReference>
<feature type="transmembrane region" description="Helical" evidence="8">
    <location>
        <begin position="147"/>
        <end position="166"/>
    </location>
</feature>